<organism evidence="2 3">
    <name type="scientific">Lachnellula suecica</name>
    <dbReference type="NCBI Taxonomy" id="602035"/>
    <lineage>
        <taxon>Eukaryota</taxon>
        <taxon>Fungi</taxon>
        <taxon>Dikarya</taxon>
        <taxon>Ascomycota</taxon>
        <taxon>Pezizomycotina</taxon>
        <taxon>Leotiomycetes</taxon>
        <taxon>Helotiales</taxon>
        <taxon>Lachnaceae</taxon>
        <taxon>Lachnellula</taxon>
    </lineage>
</organism>
<sequence>SQQTKKAGKREWYLDKHGILDVQQAVFDTKATYDAKPRFTKARLWLQKLSTRLMHYSSVMDILAQHHPEYVSLAWGAMKFVLMGIINHEELVKNLAKGLCQIADALPRIELKSIRYPTEHMKDAVAFLYAQILKFLQRAAHWYAEGKLKHMVSAIVRLYQIRFKDLVEDIADCARKVDQLAVASNMAELRGMHLEQANGWAQIAELKKMIDDNHRMSLNIQLDTNGRVCEVQLSQILQYTADISLPSPQ</sequence>
<protein>
    <recommendedName>
        <fullName evidence="1">DUF7708 domain-containing protein</fullName>
    </recommendedName>
</protein>
<dbReference type="Pfam" id="PF24809">
    <property type="entry name" value="DUF7708"/>
    <property type="match status" value="1"/>
</dbReference>
<dbReference type="Proteomes" id="UP000469558">
    <property type="component" value="Unassembled WGS sequence"/>
</dbReference>
<evidence type="ECO:0000259" key="1">
    <source>
        <dbReference type="Pfam" id="PF24809"/>
    </source>
</evidence>
<comment type="caution">
    <text evidence="2">The sequence shown here is derived from an EMBL/GenBank/DDBJ whole genome shotgun (WGS) entry which is preliminary data.</text>
</comment>
<evidence type="ECO:0000313" key="3">
    <source>
        <dbReference type="Proteomes" id="UP000469558"/>
    </source>
</evidence>
<evidence type="ECO:0000313" key="2">
    <source>
        <dbReference type="EMBL" id="TVY56795.1"/>
    </source>
</evidence>
<feature type="non-terminal residue" evidence="2">
    <location>
        <position position="249"/>
    </location>
</feature>
<proteinExistence type="predicted"/>
<dbReference type="AlphaFoldDB" id="A0A8T9BWA7"/>
<keyword evidence="3" id="KW-1185">Reference proteome</keyword>
<name>A0A8T9BWA7_9HELO</name>
<reference evidence="2 3" key="1">
    <citation type="submission" date="2018-05" db="EMBL/GenBank/DDBJ databases">
        <title>Genome sequencing and assembly of the regulated plant pathogen Lachnellula willkommii and related sister species for the development of diagnostic species identification markers.</title>
        <authorList>
            <person name="Giroux E."/>
            <person name="Bilodeau G."/>
        </authorList>
    </citation>
    <scope>NUCLEOTIDE SEQUENCE [LARGE SCALE GENOMIC DNA]</scope>
    <source>
        <strain evidence="2 3">CBS 268.59</strain>
    </source>
</reference>
<feature type="domain" description="DUF7708" evidence="1">
    <location>
        <begin position="45"/>
        <end position="189"/>
    </location>
</feature>
<dbReference type="EMBL" id="QGMK01002670">
    <property type="protein sequence ID" value="TVY56795.1"/>
    <property type="molecule type" value="Genomic_DNA"/>
</dbReference>
<feature type="non-terminal residue" evidence="2">
    <location>
        <position position="1"/>
    </location>
</feature>
<gene>
    <name evidence="2" type="ORF">LSUE1_G009196</name>
</gene>
<accession>A0A8T9BWA7</accession>
<dbReference type="OrthoDB" id="61900at2759"/>
<dbReference type="InterPro" id="IPR056125">
    <property type="entry name" value="DUF7708"/>
</dbReference>